<dbReference type="OrthoDB" id="9808666at2"/>
<proteinExistence type="predicted"/>
<dbReference type="RefSeq" id="WP_134519484.1">
    <property type="nucleotide sequence ID" value="NZ_SOHE01000044.1"/>
</dbReference>
<dbReference type="Gene3D" id="2.40.30.100">
    <property type="entry name" value="AF2212/PG0164-like"/>
    <property type="match status" value="1"/>
</dbReference>
<dbReference type="Proteomes" id="UP000297447">
    <property type="component" value="Unassembled WGS sequence"/>
</dbReference>
<organism evidence="1 2">
    <name type="scientific">Cryobacterium frigoriphilum</name>
    <dbReference type="NCBI Taxonomy" id="1259150"/>
    <lineage>
        <taxon>Bacteria</taxon>
        <taxon>Bacillati</taxon>
        <taxon>Actinomycetota</taxon>
        <taxon>Actinomycetes</taxon>
        <taxon>Micrococcales</taxon>
        <taxon>Microbacteriaceae</taxon>
        <taxon>Cryobacterium</taxon>
    </lineage>
</organism>
<dbReference type="SUPFAM" id="SSF141694">
    <property type="entry name" value="AF2212/PG0164-like"/>
    <property type="match status" value="1"/>
</dbReference>
<keyword evidence="2" id="KW-1185">Reference proteome</keyword>
<comment type="caution">
    <text evidence="1">The sequence shown here is derived from an EMBL/GenBank/DDBJ whole genome shotgun (WGS) entry which is preliminary data.</text>
</comment>
<dbReference type="InterPro" id="IPR015018">
    <property type="entry name" value="DUF1905"/>
</dbReference>
<gene>
    <name evidence="1" type="ORF">E3T55_10325</name>
</gene>
<dbReference type="InterPro" id="IPR037079">
    <property type="entry name" value="AF2212/PG0164-like_sf"/>
</dbReference>
<dbReference type="EMBL" id="SOHE01000044">
    <property type="protein sequence ID" value="TFD50287.1"/>
    <property type="molecule type" value="Genomic_DNA"/>
</dbReference>
<accession>A0A4R9A192</accession>
<evidence type="ECO:0000313" key="1">
    <source>
        <dbReference type="EMBL" id="TFD50287.1"/>
    </source>
</evidence>
<reference evidence="1 2" key="1">
    <citation type="submission" date="2019-03" db="EMBL/GenBank/DDBJ databases">
        <title>Genomics of glacier-inhabiting Cryobacterium strains.</title>
        <authorList>
            <person name="Liu Q."/>
            <person name="Xin Y.-H."/>
        </authorList>
    </citation>
    <scope>NUCLEOTIDE SEQUENCE [LARGE SCALE GENOMIC DNA]</scope>
    <source>
        <strain evidence="1 2">Hh14</strain>
    </source>
</reference>
<protein>
    <submittedName>
        <fullName evidence="1">DUF1905 domain-containing protein</fullName>
    </submittedName>
</protein>
<evidence type="ECO:0000313" key="2">
    <source>
        <dbReference type="Proteomes" id="UP000297447"/>
    </source>
</evidence>
<name>A0A4R9A192_9MICO</name>
<dbReference type="Pfam" id="PF08922">
    <property type="entry name" value="DUF1905"/>
    <property type="match status" value="1"/>
</dbReference>
<sequence>MVTFRFEAELWQATSTGSWVFLSLPTDVTDEIRERSTQPRRGFGSIRVNAQIGETSWATSIFPDSKRKTFVLPVKKLVRTAEGLDMGDTPTVSVSLDL</sequence>
<dbReference type="AlphaFoldDB" id="A0A4R9A192"/>